<proteinExistence type="predicted"/>
<dbReference type="InterPro" id="IPR013783">
    <property type="entry name" value="Ig-like_fold"/>
</dbReference>
<comment type="caution">
    <text evidence="2">The sequence shown here is derived from an EMBL/GenBank/DDBJ whole genome shotgun (WGS) entry which is preliminary data.</text>
</comment>
<dbReference type="Gene3D" id="2.120.10.80">
    <property type="entry name" value="Kelch-type beta propeller"/>
    <property type="match status" value="1"/>
</dbReference>
<dbReference type="PROSITE" id="PS51257">
    <property type="entry name" value="PROKAR_LIPOPROTEIN"/>
    <property type="match status" value="1"/>
</dbReference>
<dbReference type="InterPro" id="IPR002909">
    <property type="entry name" value="IPT_dom"/>
</dbReference>
<gene>
    <name evidence="2" type="ORF">ACFSKL_20085</name>
</gene>
<protein>
    <submittedName>
        <fullName evidence="2">IPT/TIG domain-containing protein</fullName>
    </submittedName>
</protein>
<reference evidence="3" key="1">
    <citation type="journal article" date="2019" name="Int. J. Syst. Evol. Microbiol.">
        <title>The Global Catalogue of Microorganisms (GCM) 10K type strain sequencing project: providing services to taxonomists for standard genome sequencing and annotation.</title>
        <authorList>
            <consortium name="The Broad Institute Genomics Platform"/>
            <consortium name="The Broad Institute Genome Sequencing Center for Infectious Disease"/>
            <person name="Wu L."/>
            <person name="Ma J."/>
        </authorList>
    </citation>
    <scope>NUCLEOTIDE SEQUENCE [LARGE SCALE GENOMIC DNA]</scope>
    <source>
        <strain evidence="3">CGMCC 1.15180</strain>
    </source>
</reference>
<sequence length="693" mass="79959">MKNQFLIFFLFGLFLLLACEKQEFEPRTSPRFTLTYVQSIDSKGVEFAANMIDYGSESILEHGFIYSDSQNLTLENGEVVSRNGKPNKQFKIRANHSMIEGRVYYVAAYLLTPSGIILSQFIPFVSKGSQGFIFNSISTPNEVYYGDTITVHGSNFSSNPANYEIYILGTPQIKMEVVEISNNSFKAILPPMFSSTEIKESGTLRFFFHIGGKELEINWPIKLKEPTFEIDTNLRVNFEGEVTIKGDYLESDIQYVRFLDEPYFDPQIISWEKDKIVFKANKPSRKKRESIGIHIRGKIYQLENVYTYYGSQLEPNQELKGEIGPGSRFELKGSNFILGSAYSNQLLIEPSGINGNVMEVHQDRILVELNFNGIDPVSRTSFISMYNAQLKSNHSAKLTLDTPTLPYSRHENIVGTDYDNLDLARGINVGEKTFFVWRNKILEFNAQQKKLIEIKNTQISSHNLGGAFTVSSPDGKIYMGSYNREYYWEYLRIFEFDTYNNSLKELPRPPHNVSAPRYVYVSENHLYLDGGFTRKITKDEEITDRYRINLHSSQWEKLEMESQLTNHNQMMNTFYFKDKLYAIGNLIPNENQILQEFDKNTLSWTTIKDLNSSGVLKTNQPCIIGDELFLFNDRDQIKINMSTLKEEKINNFSNTLSWNKISGTITSKGKIYTYIPGLMIYETDPEFFYYDDL</sequence>
<evidence type="ECO:0000313" key="2">
    <source>
        <dbReference type="EMBL" id="MFD2037109.1"/>
    </source>
</evidence>
<dbReference type="SUPFAM" id="SSF117281">
    <property type="entry name" value="Kelch motif"/>
    <property type="match status" value="1"/>
</dbReference>
<dbReference type="Gene3D" id="2.60.40.10">
    <property type="entry name" value="Immunoglobulins"/>
    <property type="match status" value="1"/>
</dbReference>
<dbReference type="RefSeq" id="WP_376888734.1">
    <property type="nucleotide sequence ID" value="NZ_JBHUHR010000046.1"/>
</dbReference>
<dbReference type="Pfam" id="PF01833">
    <property type="entry name" value="TIG"/>
    <property type="match status" value="1"/>
</dbReference>
<keyword evidence="3" id="KW-1185">Reference proteome</keyword>
<accession>A0ABW4VSA6</accession>
<dbReference type="Proteomes" id="UP001597361">
    <property type="component" value="Unassembled WGS sequence"/>
</dbReference>
<evidence type="ECO:0000313" key="3">
    <source>
        <dbReference type="Proteomes" id="UP001597361"/>
    </source>
</evidence>
<name>A0ABW4VSA6_9BACT</name>
<organism evidence="2 3">
    <name type="scientific">Belliella marina</name>
    <dbReference type="NCBI Taxonomy" id="1644146"/>
    <lineage>
        <taxon>Bacteria</taxon>
        <taxon>Pseudomonadati</taxon>
        <taxon>Bacteroidota</taxon>
        <taxon>Cytophagia</taxon>
        <taxon>Cytophagales</taxon>
        <taxon>Cyclobacteriaceae</taxon>
        <taxon>Belliella</taxon>
    </lineage>
</organism>
<feature type="domain" description="IPT/TIG" evidence="1">
    <location>
        <begin position="134"/>
        <end position="193"/>
    </location>
</feature>
<evidence type="ECO:0000259" key="1">
    <source>
        <dbReference type="Pfam" id="PF01833"/>
    </source>
</evidence>
<dbReference type="InterPro" id="IPR015915">
    <property type="entry name" value="Kelch-typ_b-propeller"/>
</dbReference>
<dbReference type="EMBL" id="JBHUHR010000046">
    <property type="protein sequence ID" value="MFD2037109.1"/>
    <property type="molecule type" value="Genomic_DNA"/>
</dbReference>